<dbReference type="SUPFAM" id="SSF55781">
    <property type="entry name" value="GAF domain-like"/>
    <property type="match status" value="1"/>
</dbReference>
<dbReference type="RefSeq" id="WP_014338883.1">
    <property type="nucleotide sequence ID" value="NC_016830.1"/>
</dbReference>
<dbReference type="Pfam" id="PF09339">
    <property type="entry name" value="HTH_IclR"/>
    <property type="match status" value="1"/>
</dbReference>
<dbReference type="InterPro" id="IPR005471">
    <property type="entry name" value="Tscrpt_reg_IclR_N"/>
</dbReference>
<dbReference type="InterPro" id="IPR036390">
    <property type="entry name" value="WH_DNA-bd_sf"/>
</dbReference>
<dbReference type="EMBL" id="CP025738">
    <property type="protein sequence ID" value="AUO47313.1"/>
    <property type="molecule type" value="Genomic_DNA"/>
</dbReference>
<gene>
    <name evidence="6" type="ORF">C1C98_18605</name>
</gene>
<keyword evidence="3" id="KW-0804">Transcription</keyword>
<proteinExistence type="predicted"/>
<dbReference type="PANTHER" id="PTHR30136">
    <property type="entry name" value="HELIX-TURN-HELIX TRANSCRIPTIONAL REGULATOR, ICLR FAMILY"/>
    <property type="match status" value="1"/>
</dbReference>
<dbReference type="GO" id="GO:0003677">
    <property type="term" value="F:DNA binding"/>
    <property type="evidence" value="ECO:0007669"/>
    <property type="project" value="UniProtKB-KW"/>
</dbReference>
<protein>
    <submittedName>
        <fullName evidence="6">DNA-binding transcriptional regulator KdgR</fullName>
    </submittedName>
</protein>
<evidence type="ECO:0000259" key="5">
    <source>
        <dbReference type="PROSITE" id="PS51078"/>
    </source>
</evidence>
<evidence type="ECO:0000313" key="7">
    <source>
        <dbReference type="Proteomes" id="UP000235315"/>
    </source>
</evidence>
<sequence>MTYKTICSLDRGLKVLEYLNTVRASTAHDIATQLRLPRPTVYRILETLEDRGLLYRSVSDSVFRLTNAVRHLSEGFTDEEWIRTLGAPLLQRLGEKVLWPTDLATFENDAMIIRESTHSFSPFSVDVGMIGRKRHLLKSPLGRAYLAFCPEDEREDILASLRCSQDPDNALSRDEAFLQKMISSSHANGYSNCRDLEHPKCASIAVPIMYKQSVIACINIVWVAATIDYDEVVSRYLPDLLQTKLDMEAGLIKMGFERSRG</sequence>
<keyword evidence="2 6" id="KW-0238">DNA-binding</keyword>
<dbReference type="InterPro" id="IPR036388">
    <property type="entry name" value="WH-like_DNA-bd_sf"/>
</dbReference>
<evidence type="ECO:0000256" key="3">
    <source>
        <dbReference type="ARBA" id="ARBA00023163"/>
    </source>
</evidence>
<dbReference type="InterPro" id="IPR050707">
    <property type="entry name" value="HTH_MetabolicPath_Reg"/>
</dbReference>
<feature type="domain" description="HTH iclR-type" evidence="4">
    <location>
        <begin position="6"/>
        <end position="67"/>
    </location>
</feature>
<dbReference type="SMART" id="SM00346">
    <property type="entry name" value="HTH_ICLR"/>
    <property type="match status" value="1"/>
</dbReference>
<dbReference type="Gene3D" id="3.30.450.40">
    <property type="match status" value="1"/>
</dbReference>
<dbReference type="Gene3D" id="1.10.10.10">
    <property type="entry name" value="Winged helix-like DNA-binding domain superfamily/Winged helix DNA-binding domain"/>
    <property type="match status" value="1"/>
</dbReference>
<organism evidence="6 7">
    <name type="scientific">Pseudomonas ogarae (strain DSM 112162 / CECT 30235 / F113)</name>
    <dbReference type="NCBI Taxonomy" id="1114970"/>
    <lineage>
        <taxon>Bacteria</taxon>
        <taxon>Pseudomonadati</taxon>
        <taxon>Pseudomonadota</taxon>
        <taxon>Gammaproteobacteria</taxon>
        <taxon>Pseudomonadales</taxon>
        <taxon>Pseudomonadaceae</taxon>
        <taxon>Pseudomonas</taxon>
    </lineage>
</organism>
<dbReference type="PROSITE" id="PS51077">
    <property type="entry name" value="HTH_ICLR"/>
    <property type="match status" value="1"/>
</dbReference>
<dbReference type="InterPro" id="IPR014757">
    <property type="entry name" value="Tscrpt_reg_IclR_C"/>
</dbReference>
<evidence type="ECO:0000256" key="2">
    <source>
        <dbReference type="ARBA" id="ARBA00023125"/>
    </source>
</evidence>
<keyword evidence="1" id="KW-0805">Transcription regulation</keyword>
<name>A0ABM6R1F0_PSEO1</name>
<reference evidence="6 7" key="1">
    <citation type="submission" date="2018-01" db="EMBL/GenBank/DDBJ databases">
        <title>Tropical forage species Digitaria eriantha prevents oxidative stress under low temperature conditions by the incorporation of polyhydroxybutyrate-producing endophytic bacteria.</title>
        <authorList>
            <person name="Stritzler M."/>
            <person name="Ayub N."/>
        </authorList>
    </citation>
    <scope>NUCLEOTIDE SEQUENCE [LARGE SCALE GENOMIC DNA]</scope>
    <source>
        <strain evidence="6 7">FR1</strain>
    </source>
</reference>
<accession>A0ABM6R1F0</accession>
<evidence type="ECO:0000313" key="6">
    <source>
        <dbReference type="EMBL" id="AUO47313.1"/>
    </source>
</evidence>
<feature type="domain" description="IclR-ED" evidence="5">
    <location>
        <begin position="68"/>
        <end position="253"/>
    </location>
</feature>
<dbReference type="PROSITE" id="PS51078">
    <property type="entry name" value="ICLR_ED"/>
    <property type="match status" value="1"/>
</dbReference>
<evidence type="ECO:0000259" key="4">
    <source>
        <dbReference type="PROSITE" id="PS51077"/>
    </source>
</evidence>
<dbReference type="InterPro" id="IPR029016">
    <property type="entry name" value="GAF-like_dom_sf"/>
</dbReference>
<dbReference type="Proteomes" id="UP000235315">
    <property type="component" value="Chromosome"/>
</dbReference>
<keyword evidence="7" id="KW-1185">Reference proteome</keyword>
<dbReference type="SUPFAM" id="SSF46785">
    <property type="entry name" value="Winged helix' DNA-binding domain"/>
    <property type="match status" value="1"/>
</dbReference>
<evidence type="ECO:0000256" key="1">
    <source>
        <dbReference type="ARBA" id="ARBA00023015"/>
    </source>
</evidence>
<dbReference type="Pfam" id="PF01614">
    <property type="entry name" value="IclR_C"/>
    <property type="match status" value="1"/>
</dbReference>
<dbReference type="PANTHER" id="PTHR30136:SF23">
    <property type="entry name" value="DNA-BINDING TRANSCRIPTIONAL ACTIVATOR MHPR"/>
    <property type="match status" value="1"/>
</dbReference>